<evidence type="ECO:0000256" key="22">
    <source>
        <dbReference type="PIRSR" id="PIRSR600829-3"/>
    </source>
</evidence>
<feature type="binding site" evidence="21">
    <location>
        <begin position="123"/>
        <end position="128"/>
    </location>
    <ligand>
        <name>substrate</name>
    </ligand>
</feature>
<evidence type="ECO:0000256" key="21">
    <source>
        <dbReference type="PIRSR" id="PIRSR600829-2"/>
    </source>
</evidence>
<evidence type="ECO:0000256" key="6">
    <source>
        <dbReference type="ARBA" id="ARBA00022516"/>
    </source>
</evidence>
<evidence type="ECO:0000256" key="3">
    <source>
        <dbReference type="ARBA" id="ARBA00012133"/>
    </source>
</evidence>
<feature type="binding site" evidence="21">
    <location>
        <position position="20"/>
    </location>
    <ligand>
        <name>substrate</name>
    </ligand>
</feature>
<dbReference type="CDD" id="cd14264">
    <property type="entry name" value="DAGK_IM"/>
    <property type="match status" value="1"/>
</dbReference>
<keyword evidence="19 24" id="KW-1208">Phospholipid metabolism</keyword>
<protein>
    <recommendedName>
        <fullName evidence="4 24">Diacylglycerol kinase</fullName>
        <ecNumber evidence="3 24">2.7.1.107</ecNumber>
    </recommendedName>
</protein>
<keyword evidence="9 24" id="KW-0812">Transmembrane</keyword>
<comment type="function">
    <text evidence="24">Catalyzes the ATP-dependent phosphorylation of sn-l,2-diacylglycerol (DAG) to phosphatidic acid. Involved in the recycling of diacylglycerol produced as a by-product during membrane-derived oligosaccharide (MDO) biosynthesis.</text>
</comment>
<dbReference type="PANTHER" id="PTHR34299:SF1">
    <property type="entry name" value="DIACYLGLYCEROL KINASE"/>
    <property type="match status" value="1"/>
</dbReference>
<accession>A0A9D1T199</accession>
<evidence type="ECO:0000256" key="24">
    <source>
        <dbReference type="RuleBase" id="RU363065"/>
    </source>
</evidence>
<evidence type="ECO:0000256" key="10">
    <source>
        <dbReference type="ARBA" id="ARBA00022723"/>
    </source>
</evidence>
<comment type="similarity">
    <text evidence="2 24">Belongs to the bacterial diacylglycerol kinase family.</text>
</comment>
<keyword evidence="12 24" id="KW-0418">Kinase</keyword>
<keyword evidence="11 22" id="KW-0547">Nucleotide-binding</keyword>
<evidence type="ECO:0000256" key="11">
    <source>
        <dbReference type="ARBA" id="ARBA00022741"/>
    </source>
</evidence>
<comment type="caution">
    <text evidence="25">The sequence shown here is derived from an EMBL/GenBank/DDBJ whole genome shotgun (WGS) entry which is preliminary data.</text>
</comment>
<evidence type="ECO:0000256" key="17">
    <source>
        <dbReference type="ARBA" id="ARBA00023136"/>
    </source>
</evidence>
<comment type="subcellular location">
    <subcellularLocation>
        <location evidence="1">Cell inner membrane</location>
        <topology evidence="1">Multi-pass membrane protein</topology>
    </subcellularLocation>
</comment>
<dbReference type="PROSITE" id="PS01069">
    <property type="entry name" value="DAGK_PROKAR"/>
    <property type="match status" value="1"/>
</dbReference>
<dbReference type="EC" id="2.7.1.107" evidence="3 24"/>
<keyword evidence="17 24" id="KW-0472">Membrane</keyword>
<feature type="binding site" evidence="22">
    <location>
        <position position="39"/>
    </location>
    <ligand>
        <name>ATP</name>
        <dbReference type="ChEBI" id="CHEBI:30616"/>
    </ligand>
</feature>
<dbReference type="GO" id="GO:0005524">
    <property type="term" value="F:ATP binding"/>
    <property type="evidence" value="ECO:0007669"/>
    <property type="project" value="UniProtKB-KW"/>
</dbReference>
<feature type="binding site" evidence="21">
    <location>
        <position position="109"/>
    </location>
    <ligand>
        <name>substrate</name>
    </ligand>
</feature>
<keyword evidence="10 23" id="KW-0479">Metal-binding</keyword>
<keyword evidence="15 24" id="KW-1133">Transmembrane helix</keyword>
<feature type="binding site" evidence="23">
    <location>
        <position position="39"/>
    </location>
    <ligand>
        <name>a divalent metal cation</name>
        <dbReference type="ChEBI" id="CHEBI:60240"/>
    </ligand>
</feature>
<dbReference type="InterPro" id="IPR033718">
    <property type="entry name" value="DAGK_prok"/>
</dbReference>
<evidence type="ECO:0000256" key="12">
    <source>
        <dbReference type="ARBA" id="ARBA00022777"/>
    </source>
</evidence>
<evidence type="ECO:0000256" key="5">
    <source>
        <dbReference type="ARBA" id="ARBA00022475"/>
    </source>
</evidence>
<dbReference type="InterPro" id="IPR036945">
    <property type="entry name" value="DAGK_sf"/>
</dbReference>
<evidence type="ECO:0000256" key="16">
    <source>
        <dbReference type="ARBA" id="ARBA00023098"/>
    </source>
</evidence>
<evidence type="ECO:0000256" key="13">
    <source>
        <dbReference type="ARBA" id="ARBA00022840"/>
    </source>
</evidence>
<evidence type="ECO:0000256" key="7">
    <source>
        <dbReference type="ARBA" id="ARBA00022519"/>
    </source>
</evidence>
<gene>
    <name evidence="25" type="ORF">IAC75_03540</name>
</gene>
<comment type="cofactor">
    <cofactor evidence="23">
        <name>Mg(2+)</name>
        <dbReference type="ChEBI" id="CHEBI:18420"/>
    </cofactor>
    <text evidence="23">Mn(2+), Zn(2+), Cd(2+) and Co(2+) support activity to lesser extents.</text>
</comment>
<dbReference type="EMBL" id="DVOG01000091">
    <property type="protein sequence ID" value="HIV04209.1"/>
    <property type="molecule type" value="Genomic_DNA"/>
</dbReference>
<evidence type="ECO:0000256" key="2">
    <source>
        <dbReference type="ARBA" id="ARBA00005967"/>
    </source>
</evidence>
<dbReference type="Proteomes" id="UP000886812">
    <property type="component" value="Unassembled WGS sequence"/>
</dbReference>
<feature type="binding site" evidence="22">
    <location>
        <begin position="105"/>
        <end position="106"/>
    </location>
    <ligand>
        <name>ATP</name>
        <dbReference type="ChEBI" id="CHEBI:30616"/>
    </ligand>
</feature>
<dbReference type="GO" id="GO:0004143">
    <property type="term" value="F:ATP-dependent diacylglycerol kinase activity"/>
    <property type="evidence" value="ECO:0007669"/>
    <property type="project" value="UniProtKB-EC"/>
</dbReference>
<feature type="transmembrane region" description="Helical" evidence="24">
    <location>
        <begin position="110"/>
        <end position="128"/>
    </location>
</feature>
<keyword evidence="5" id="KW-1003">Cell membrane</keyword>
<evidence type="ECO:0000256" key="20">
    <source>
        <dbReference type="PIRSR" id="PIRSR600829-1"/>
    </source>
</evidence>
<evidence type="ECO:0000313" key="25">
    <source>
        <dbReference type="EMBL" id="HIV04209.1"/>
    </source>
</evidence>
<evidence type="ECO:0000313" key="26">
    <source>
        <dbReference type="Proteomes" id="UP000886812"/>
    </source>
</evidence>
<keyword evidence="16 24" id="KW-0443">Lipid metabolism</keyword>
<feature type="binding site" evidence="22">
    <location>
        <position position="87"/>
    </location>
    <ligand>
        <name>ATP</name>
        <dbReference type="ChEBI" id="CHEBI:30616"/>
    </ligand>
</feature>
<feature type="binding site" evidence="21">
    <location>
        <begin position="41"/>
        <end position="45"/>
    </location>
    <ligand>
        <name>substrate</name>
    </ligand>
</feature>
<comment type="caution">
    <text evidence="24">Lacks conserved residue(s) required for the propagation of feature annotation.</text>
</comment>
<evidence type="ECO:0000256" key="23">
    <source>
        <dbReference type="PIRSR" id="PIRSR600829-4"/>
    </source>
</evidence>
<dbReference type="GO" id="GO:0046872">
    <property type="term" value="F:metal ion binding"/>
    <property type="evidence" value="ECO:0007669"/>
    <property type="project" value="UniProtKB-KW"/>
</dbReference>
<evidence type="ECO:0000256" key="18">
    <source>
        <dbReference type="ARBA" id="ARBA00023209"/>
    </source>
</evidence>
<dbReference type="PANTHER" id="PTHR34299">
    <property type="entry name" value="DIACYLGLYCEROL KINASE"/>
    <property type="match status" value="1"/>
</dbReference>
<feature type="binding site" evidence="22">
    <location>
        <position position="27"/>
    </location>
    <ligand>
        <name>ATP</name>
        <dbReference type="ChEBI" id="CHEBI:30616"/>
    </ligand>
</feature>
<keyword evidence="18" id="KW-0594">Phospholipid biosynthesis</keyword>
<evidence type="ECO:0000256" key="19">
    <source>
        <dbReference type="ARBA" id="ARBA00023264"/>
    </source>
</evidence>
<sequence>MPEDKTTFAKEKKSKGGLARVWRAFFYTCGGFATAFRHEHAFRQEVFVIVPAAALALASPVAWIFKAALIFPLPLILAAEMLNSAIEAVVDDVSLEYRELAKRAKDLGSAAVFCTIAAAAVVWIAVIWHCAETGQLDAWLPACLSSGGNGAETGVPAP</sequence>
<dbReference type="InterPro" id="IPR000829">
    <property type="entry name" value="DAGK"/>
</dbReference>
<feature type="binding site" evidence="21">
    <location>
        <position position="80"/>
    </location>
    <ligand>
        <name>substrate</name>
    </ligand>
</feature>
<comment type="catalytic activity">
    <reaction evidence="24">
        <text>a 1,2-diacyl-sn-glycerol + ATP = a 1,2-diacyl-sn-glycero-3-phosphate + ADP + H(+)</text>
        <dbReference type="Rhea" id="RHEA:10272"/>
        <dbReference type="ChEBI" id="CHEBI:15378"/>
        <dbReference type="ChEBI" id="CHEBI:17815"/>
        <dbReference type="ChEBI" id="CHEBI:30616"/>
        <dbReference type="ChEBI" id="CHEBI:58608"/>
        <dbReference type="ChEBI" id="CHEBI:456216"/>
        <dbReference type="EC" id="2.7.1.107"/>
    </reaction>
</comment>
<evidence type="ECO:0000256" key="8">
    <source>
        <dbReference type="ARBA" id="ARBA00022679"/>
    </source>
</evidence>
<evidence type="ECO:0000256" key="15">
    <source>
        <dbReference type="ARBA" id="ARBA00022989"/>
    </source>
</evidence>
<feature type="active site" description="Proton acceptor" evidence="20">
    <location>
        <position position="80"/>
    </location>
</feature>
<keyword evidence="8 24" id="KW-0808">Transferase</keyword>
<organism evidence="25 26">
    <name type="scientific">Candidatus Spyradosoma merdigallinarum</name>
    <dbReference type="NCBI Taxonomy" id="2840950"/>
    <lineage>
        <taxon>Bacteria</taxon>
        <taxon>Pseudomonadati</taxon>
        <taxon>Verrucomicrobiota</taxon>
        <taxon>Opitutia</taxon>
        <taxon>Opitutia incertae sedis</taxon>
        <taxon>Candidatus Spyradosoma</taxon>
    </lineage>
</organism>
<dbReference type="GO" id="GO:0006654">
    <property type="term" value="P:phosphatidic acid biosynthetic process"/>
    <property type="evidence" value="ECO:0007669"/>
    <property type="project" value="InterPro"/>
</dbReference>
<reference evidence="25" key="1">
    <citation type="submission" date="2020-10" db="EMBL/GenBank/DDBJ databases">
        <authorList>
            <person name="Gilroy R."/>
        </authorList>
    </citation>
    <scope>NUCLEOTIDE SEQUENCE</scope>
    <source>
        <strain evidence="25">10669</strain>
    </source>
</reference>
<keyword evidence="13 22" id="KW-0067">ATP-binding</keyword>
<keyword evidence="6" id="KW-0444">Lipid biosynthesis</keyword>
<evidence type="ECO:0000256" key="4">
    <source>
        <dbReference type="ARBA" id="ARBA00017575"/>
    </source>
</evidence>
<dbReference type="GO" id="GO:0005886">
    <property type="term" value="C:plasma membrane"/>
    <property type="evidence" value="ECO:0007669"/>
    <property type="project" value="UniProtKB-SubCell"/>
</dbReference>
<evidence type="ECO:0000256" key="9">
    <source>
        <dbReference type="ARBA" id="ARBA00022692"/>
    </source>
</evidence>
<dbReference type="Gene3D" id="1.10.287.3610">
    <property type="match status" value="1"/>
</dbReference>
<evidence type="ECO:0000256" key="1">
    <source>
        <dbReference type="ARBA" id="ARBA00004429"/>
    </source>
</evidence>
<feature type="binding site" evidence="23">
    <location>
        <position position="87"/>
    </location>
    <ligand>
        <name>a divalent metal cation</name>
        <dbReference type="ChEBI" id="CHEBI:60240"/>
    </ligand>
</feature>
<name>A0A9D1T199_9BACT</name>
<feature type="transmembrane region" description="Helical" evidence="24">
    <location>
        <begin position="46"/>
        <end position="65"/>
    </location>
</feature>
<reference evidence="25" key="2">
    <citation type="journal article" date="2021" name="PeerJ">
        <title>Extensive microbial diversity within the chicken gut microbiome revealed by metagenomics and culture.</title>
        <authorList>
            <person name="Gilroy R."/>
            <person name="Ravi A."/>
            <person name="Getino M."/>
            <person name="Pursley I."/>
            <person name="Horton D.L."/>
            <person name="Alikhan N.F."/>
            <person name="Baker D."/>
            <person name="Gharbi K."/>
            <person name="Hall N."/>
            <person name="Watson M."/>
            <person name="Adriaenssens E.M."/>
            <person name="Foster-Nyarko E."/>
            <person name="Jarju S."/>
            <person name="Secka A."/>
            <person name="Antonio M."/>
            <person name="Oren A."/>
            <person name="Chaudhuri R.R."/>
            <person name="La Ragione R."/>
            <person name="Hildebrand F."/>
            <person name="Pallen M.J."/>
        </authorList>
    </citation>
    <scope>NUCLEOTIDE SEQUENCE</scope>
    <source>
        <strain evidence="25">10669</strain>
    </source>
</reference>
<proteinExistence type="inferred from homology"/>
<dbReference type="AlphaFoldDB" id="A0A9D1T199"/>
<keyword evidence="7" id="KW-0997">Cell inner membrane</keyword>
<keyword evidence="14 23" id="KW-0460">Magnesium</keyword>
<feature type="binding site" evidence="22">
    <location>
        <position position="20"/>
    </location>
    <ligand>
        <name>ATP</name>
        <dbReference type="ChEBI" id="CHEBI:30616"/>
    </ligand>
</feature>
<dbReference type="Pfam" id="PF01219">
    <property type="entry name" value="DAGK_prokar"/>
    <property type="match status" value="1"/>
</dbReference>
<evidence type="ECO:0000256" key="14">
    <source>
        <dbReference type="ARBA" id="ARBA00022842"/>
    </source>
</evidence>